<dbReference type="Pfam" id="PF00005">
    <property type="entry name" value="ABC_tran"/>
    <property type="match status" value="1"/>
</dbReference>
<dbReference type="OrthoDB" id="9781337at2"/>
<keyword evidence="2" id="KW-1003">Cell membrane</keyword>
<dbReference type="PROSITE" id="PS50893">
    <property type="entry name" value="ABC_TRANSPORTER_2"/>
    <property type="match status" value="1"/>
</dbReference>
<keyword evidence="1" id="KW-0813">Transport</keyword>
<evidence type="ECO:0000256" key="4">
    <source>
        <dbReference type="ARBA" id="ARBA00022840"/>
    </source>
</evidence>
<dbReference type="InterPro" id="IPR032823">
    <property type="entry name" value="BCA_ABC_TP_C"/>
</dbReference>
<evidence type="ECO:0000259" key="5">
    <source>
        <dbReference type="PROSITE" id="PS50893"/>
    </source>
</evidence>
<keyword evidence="7" id="KW-1185">Reference proteome</keyword>
<organism evidence="6 7">
    <name type="scientific">Pusillimonas noertemannii</name>
    <dbReference type="NCBI Taxonomy" id="305977"/>
    <lineage>
        <taxon>Bacteria</taxon>
        <taxon>Pseudomonadati</taxon>
        <taxon>Pseudomonadota</taxon>
        <taxon>Betaproteobacteria</taxon>
        <taxon>Burkholderiales</taxon>
        <taxon>Alcaligenaceae</taxon>
        <taxon>Pusillimonas</taxon>
    </lineage>
</organism>
<keyword evidence="3" id="KW-0547">Nucleotide-binding</keyword>
<dbReference type="EMBL" id="QEKO01000001">
    <property type="protein sequence ID" value="PVY67956.1"/>
    <property type="molecule type" value="Genomic_DNA"/>
</dbReference>
<dbReference type="CDD" id="cd03219">
    <property type="entry name" value="ABC_Mj1267_LivG_branched"/>
    <property type="match status" value="1"/>
</dbReference>
<evidence type="ECO:0000313" key="6">
    <source>
        <dbReference type="EMBL" id="PVY67956.1"/>
    </source>
</evidence>
<feature type="domain" description="ABC transporter" evidence="5">
    <location>
        <begin position="6"/>
        <end position="247"/>
    </location>
</feature>
<dbReference type="SMART" id="SM00382">
    <property type="entry name" value="AAA"/>
    <property type="match status" value="1"/>
</dbReference>
<keyword evidence="4 6" id="KW-0067">ATP-binding</keyword>
<dbReference type="InterPro" id="IPR051120">
    <property type="entry name" value="ABC_AA/LPS_Transport"/>
</dbReference>
<dbReference type="Gene3D" id="3.40.50.300">
    <property type="entry name" value="P-loop containing nucleotide triphosphate hydrolases"/>
    <property type="match status" value="1"/>
</dbReference>
<dbReference type="Pfam" id="PF12399">
    <property type="entry name" value="BCA_ABC_TP_C"/>
    <property type="match status" value="1"/>
</dbReference>
<dbReference type="InterPro" id="IPR003593">
    <property type="entry name" value="AAA+_ATPase"/>
</dbReference>
<proteinExistence type="predicted"/>
<dbReference type="SUPFAM" id="SSF52540">
    <property type="entry name" value="P-loop containing nucleoside triphosphate hydrolases"/>
    <property type="match status" value="1"/>
</dbReference>
<dbReference type="InterPro" id="IPR003439">
    <property type="entry name" value="ABC_transporter-like_ATP-bd"/>
</dbReference>
<evidence type="ECO:0000313" key="7">
    <source>
        <dbReference type="Proteomes" id="UP000246145"/>
    </source>
</evidence>
<evidence type="ECO:0000256" key="1">
    <source>
        <dbReference type="ARBA" id="ARBA00022448"/>
    </source>
</evidence>
<gene>
    <name evidence="6" type="ORF">C7440_0342</name>
</gene>
<dbReference type="PANTHER" id="PTHR45772:SF2">
    <property type="entry name" value="ABC TRANSPORTER ATP-BINDING PROTEIN"/>
    <property type="match status" value="1"/>
</dbReference>
<accession>A0A2U1CPY7</accession>
<dbReference type="Proteomes" id="UP000246145">
    <property type="component" value="Unassembled WGS sequence"/>
</dbReference>
<dbReference type="STRING" id="1231391.GCA_000308195_01742"/>
<dbReference type="GO" id="GO:0016887">
    <property type="term" value="F:ATP hydrolysis activity"/>
    <property type="evidence" value="ECO:0007669"/>
    <property type="project" value="InterPro"/>
</dbReference>
<comment type="caution">
    <text evidence="6">The sequence shown here is derived from an EMBL/GenBank/DDBJ whole genome shotgun (WGS) entry which is preliminary data.</text>
</comment>
<dbReference type="GO" id="GO:0005886">
    <property type="term" value="C:plasma membrane"/>
    <property type="evidence" value="ECO:0007669"/>
    <property type="project" value="TreeGrafter"/>
</dbReference>
<keyword evidence="2" id="KW-0472">Membrane</keyword>
<reference evidence="6 7" key="1">
    <citation type="submission" date="2018-04" db="EMBL/GenBank/DDBJ databases">
        <title>Genomic Encyclopedia of Type Strains, Phase IV (KMG-IV): sequencing the most valuable type-strain genomes for metagenomic binning, comparative biology and taxonomic classification.</title>
        <authorList>
            <person name="Goeker M."/>
        </authorList>
    </citation>
    <scope>NUCLEOTIDE SEQUENCE [LARGE SCALE GENOMIC DNA]</scope>
    <source>
        <strain evidence="6 7">DSM 10065</strain>
    </source>
</reference>
<dbReference type="RefSeq" id="WP_116517245.1">
    <property type="nucleotide sequence ID" value="NZ_JACCEX010000001.1"/>
</dbReference>
<evidence type="ECO:0000256" key="3">
    <source>
        <dbReference type="ARBA" id="ARBA00022741"/>
    </source>
</evidence>
<dbReference type="AlphaFoldDB" id="A0A2U1CPY7"/>
<dbReference type="InterPro" id="IPR027417">
    <property type="entry name" value="P-loop_NTPase"/>
</dbReference>
<sequence>MSDYLLRTESLVKRFGGLLVTDSVSIDVRPGELHAIIGPNGAGKTTLINQLSGELAANSGSVLFAGENVTALGIHQRARRGLLRSYQITSIFEGFTVLENTVLAAMGAKEHAFRFWKPMLARQDLVQIARQALEVTSLTDLADAPAAELAYGQRRQLELAMALAAQPKVLLLDEPMAGMSAQESAGVVALLKRLKGTHTILLIEHDMDAVFALADRITVLVYGKAMFSGTPDEIRNHPEVKAVYLGDEAIG</sequence>
<evidence type="ECO:0000256" key="2">
    <source>
        <dbReference type="ARBA" id="ARBA00022475"/>
    </source>
</evidence>
<protein>
    <submittedName>
        <fullName evidence="6">Amino acid/amide ABC transporter ATP-binding protein 1 (HAAT family)</fullName>
    </submittedName>
</protein>
<name>A0A2U1CPY7_9BURK</name>
<dbReference type="PANTHER" id="PTHR45772">
    <property type="entry name" value="CONSERVED COMPONENT OF ABC TRANSPORTER FOR NATURAL AMINO ACIDS-RELATED"/>
    <property type="match status" value="1"/>
</dbReference>
<dbReference type="GO" id="GO:0005524">
    <property type="term" value="F:ATP binding"/>
    <property type="evidence" value="ECO:0007669"/>
    <property type="project" value="UniProtKB-KW"/>
</dbReference>